<evidence type="ECO:0000256" key="1">
    <source>
        <dbReference type="SAM" id="Phobius"/>
    </source>
</evidence>
<dbReference type="PANTHER" id="PTHR47510">
    <property type="entry name" value="REVERSE TRANSCRIPTASE DOMAIN-CONTAINING PROTEIN"/>
    <property type="match status" value="1"/>
</dbReference>
<feature type="domain" description="Reverse transcriptase" evidence="2">
    <location>
        <begin position="57"/>
        <end position="165"/>
    </location>
</feature>
<keyword evidence="1" id="KW-0812">Transmembrane</keyword>
<dbReference type="InterPro" id="IPR043502">
    <property type="entry name" value="DNA/RNA_pol_sf"/>
</dbReference>
<evidence type="ECO:0000259" key="2">
    <source>
        <dbReference type="Pfam" id="PF00078"/>
    </source>
</evidence>
<evidence type="ECO:0000313" key="4">
    <source>
        <dbReference type="Proteomes" id="UP001209878"/>
    </source>
</evidence>
<dbReference type="SUPFAM" id="SSF56672">
    <property type="entry name" value="DNA/RNA polymerases"/>
    <property type="match status" value="1"/>
</dbReference>
<feature type="transmembrane region" description="Helical" evidence="1">
    <location>
        <begin position="184"/>
        <end position="205"/>
    </location>
</feature>
<keyword evidence="1" id="KW-1133">Transmembrane helix</keyword>
<comment type="caution">
    <text evidence="3">The sequence shown here is derived from an EMBL/GenBank/DDBJ whole genome shotgun (WGS) entry which is preliminary data.</text>
</comment>
<proteinExistence type="predicted"/>
<dbReference type="Proteomes" id="UP001209878">
    <property type="component" value="Unassembled WGS sequence"/>
</dbReference>
<keyword evidence="1" id="KW-0472">Membrane</keyword>
<keyword evidence="4" id="KW-1185">Reference proteome</keyword>
<dbReference type="AlphaFoldDB" id="A0AAD9NT41"/>
<dbReference type="Pfam" id="PF00078">
    <property type="entry name" value="RVT_1"/>
    <property type="match status" value="1"/>
</dbReference>
<gene>
    <name evidence="3" type="ORF">NP493_400g02021</name>
</gene>
<dbReference type="EMBL" id="JAODUO010000400">
    <property type="protein sequence ID" value="KAK2181405.1"/>
    <property type="molecule type" value="Genomic_DNA"/>
</dbReference>
<dbReference type="InterPro" id="IPR000477">
    <property type="entry name" value="RT_dom"/>
</dbReference>
<protein>
    <recommendedName>
        <fullName evidence="2">Reverse transcriptase domain-containing protein</fullName>
    </recommendedName>
</protein>
<organism evidence="3 4">
    <name type="scientific">Ridgeia piscesae</name>
    <name type="common">Tubeworm</name>
    <dbReference type="NCBI Taxonomy" id="27915"/>
    <lineage>
        <taxon>Eukaryota</taxon>
        <taxon>Metazoa</taxon>
        <taxon>Spiralia</taxon>
        <taxon>Lophotrochozoa</taxon>
        <taxon>Annelida</taxon>
        <taxon>Polychaeta</taxon>
        <taxon>Sedentaria</taxon>
        <taxon>Canalipalpata</taxon>
        <taxon>Sabellida</taxon>
        <taxon>Siboglinidae</taxon>
        <taxon>Ridgeia</taxon>
    </lineage>
</organism>
<reference evidence="3" key="1">
    <citation type="journal article" date="2023" name="Mol. Biol. Evol.">
        <title>Third-Generation Sequencing Reveals the Adaptive Role of the Epigenome in Three Deep-Sea Polychaetes.</title>
        <authorList>
            <person name="Perez M."/>
            <person name="Aroh O."/>
            <person name="Sun Y."/>
            <person name="Lan Y."/>
            <person name="Juniper S.K."/>
            <person name="Young C.R."/>
            <person name="Angers B."/>
            <person name="Qian P.Y."/>
        </authorList>
    </citation>
    <scope>NUCLEOTIDE SEQUENCE</scope>
    <source>
        <strain evidence="3">R07B-5</strain>
    </source>
</reference>
<accession>A0AAD9NT41</accession>
<sequence>MFQRLNSRKVASPDNISQCLLKLCADQLSGVFTDIFNVSLSQCKIPHCCKKSSIIPVPKKSTASCLNDYRPVALTSVVMKTLERLVQQFMKSIIEPLLDQFQFAYRNNRSVDDAVALGLFYVLQHLDSPNTYARILIVDFSSAFNTIIPSKRFDKIQSLGVPQTVEPRFYHHQLRYILARLRAVFYHQCYILFLHMNVYLVTYVLKY</sequence>
<evidence type="ECO:0000313" key="3">
    <source>
        <dbReference type="EMBL" id="KAK2181405.1"/>
    </source>
</evidence>
<name>A0AAD9NT41_RIDPI</name>
<dbReference type="PANTHER" id="PTHR47510:SF3">
    <property type="entry name" value="ENDO_EXONUCLEASE_PHOSPHATASE DOMAIN-CONTAINING PROTEIN"/>
    <property type="match status" value="1"/>
</dbReference>